<dbReference type="SMR" id="K7MHJ7"/>
<dbReference type="RefSeq" id="XP_040866461.1">
    <property type="nucleotide sequence ID" value="XM_041010527.1"/>
</dbReference>
<protein>
    <recommendedName>
        <fullName evidence="1">START domain-containing protein</fullName>
    </recommendedName>
</protein>
<dbReference type="SUPFAM" id="SSF50729">
    <property type="entry name" value="PH domain-like"/>
    <property type="match status" value="1"/>
</dbReference>
<dbReference type="InterPro" id="IPR009769">
    <property type="entry name" value="EDR2_C"/>
</dbReference>
<dbReference type="PROSITE" id="PS50848">
    <property type="entry name" value="START"/>
    <property type="match status" value="1"/>
</dbReference>
<reference evidence="2 3" key="1">
    <citation type="journal article" date="2010" name="Nature">
        <title>Genome sequence of the palaeopolyploid soybean.</title>
        <authorList>
            <person name="Schmutz J."/>
            <person name="Cannon S.B."/>
            <person name="Schlueter J."/>
            <person name="Ma J."/>
            <person name="Mitros T."/>
            <person name="Nelson W."/>
            <person name="Hyten D.L."/>
            <person name="Song Q."/>
            <person name="Thelen J.J."/>
            <person name="Cheng J."/>
            <person name="Xu D."/>
            <person name="Hellsten U."/>
            <person name="May G.D."/>
            <person name="Yu Y."/>
            <person name="Sakurai T."/>
            <person name="Umezawa T."/>
            <person name="Bhattacharyya M.K."/>
            <person name="Sandhu D."/>
            <person name="Valliyodan B."/>
            <person name="Lindquist E."/>
            <person name="Peto M."/>
            <person name="Grant D."/>
            <person name="Shu S."/>
            <person name="Goodstein D."/>
            <person name="Barry K."/>
            <person name="Futrell-Griggs M."/>
            <person name="Abernathy B."/>
            <person name="Du J."/>
            <person name="Tian Z."/>
            <person name="Zhu L."/>
            <person name="Gill N."/>
            <person name="Joshi T."/>
            <person name="Libault M."/>
            <person name="Sethuraman A."/>
            <person name="Zhang X.-C."/>
            <person name="Shinozaki K."/>
            <person name="Nguyen H.T."/>
            <person name="Wing R.A."/>
            <person name="Cregan P."/>
            <person name="Specht J."/>
            <person name="Grimwood J."/>
            <person name="Rokhsar D."/>
            <person name="Stacey G."/>
            <person name="Shoemaker R.C."/>
            <person name="Jackson S.A."/>
        </authorList>
    </citation>
    <scope>NUCLEOTIDE SEQUENCE [LARGE SCALE GENOMIC DNA]</scope>
    <source>
        <strain evidence="3">cv. Williams 82</strain>
        <tissue evidence="2">Callus</tissue>
    </source>
</reference>
<proteinExistence type="predicted"/>
<dbReference type="Proteomes" id="UP000008827">
    <property type="component" value="Chromosome 16"/>
</dbReference>
<evidence type="ECO:0000313" key="2">
    <source>
        <dbReference type="EMBL" id="KRH08526.1"/>
    </source>
</evidence>
<dbReference type="InterPro" id="IPR002913">
    <property type="entry name" value="START_lipid-bd_dom"/>
</dbReference>
<dbReference type="InterPro" id="IPR023393">
    <property type="entry name" value="START-like_dom_sf"/>
</dbReference>
<dbReference type="CDD" id="cd00821">
    <property type="entry name" value="PH"/>
    <property type="match status" value="1"/>
</dbReference>
<evidence type="ECO:0000259" key="1">
    <source>
        <dbReference type="PROSITE" id="PS50848"/>
    </source>
</evidence>
<dbReference type="Pfam" id="PF07059">
    <property type="entry name" value="EDR2_C"/>
    <property type="match status" value="1"/>
</dbReference>
<dbReference type="CDD" id="cd00177">
    <property type="entry name" value="START"/>
    <property type="match status" value="1"/>
</dbReference>
<dbReference type="AlphaFoldDB" id="K7MHJ7"/>
<evidence type="ECO:0000313" key="3">
    <source>
        <dbReference type="EnsemblPlants" id="KRH08526"/>
    </source>
</evidence>
<dbReference type="Gene3D" id="2.30.29.30">
    <property type="entry name" value="Pleckstrin-homology domain (PH domain)/Phosphotyrosine-binding domain (PTB)"/>
    <property type="match status" value="1"/>
</dbReference>
<dbReference type="Gene3D" id="3.30.530.20">
    <property type="match status" value="1"/>
</dbReference>
<dbReference type="SUPFAM" id="SSF55961">
    <property type="entry name" value="Bet v1-like"/>
    <property type="match status" value="1"/>
</dbReference>
<dbReference type="Pfam" id="PF01852">
    <property type="entry name" value="START"/>
    <property type="match status" value="1"/>
</dbReference>
<dbReference type="Gramene" id="KRH08526">
    <property type="protein sequence ID" value="KRH08526"/>
    <property type="gene ID" value="GLYMA_16G155200"/>
</dbReference>
<dbReference type="ExpressionAtlas" id="K7MHJ7">
    <property type="expression patterns" value="baseline and differential"/>
</dbReference>
<dbReference type="InterPro" id="IPR045096">
    <property type="entry name" value="EDR2-like"/>
</dbReference>
<organism evidence="3">
    <name type="scientific">Glycine max</name>
    <name type="common">Soybean</name>
    <name type="synonym">Glycine hispida</name>
    <dbReference type="NCBI Taxonomy" id="3847"/>
    <lineage>
        <taxon>Eukaryota</taxon>
        <taxon>Viridiplantae</taxon>
        <taxon>Streptophyta</taxon>
        <taxon>Embryophyta</taxon>
        <taxon>Tracheophyta</taxon>
        <taxon>Spermatophyta</taxon>
        <taxon>Magnoliopsida</taxon>
        <taxon>eudicotyledons</taxon>
        <taxon>Gunneridae</taxon>
        <taxon>Pentapetalae</taxon>
        <taxon>rosids</taxon>
        <taxon>fabids</taxon>
        <taxon>Fabales</taxon>
        <taxon>Fabaceae</taxon>
        <taxon>Papilionoideae</taxon>
        <taxon>50 kb inversion clade</taxon>
        <taxon>NPAAA clade</taxon>
        <taxon>indigoferoid/millettioid clade</taxon>
        <taxon>Phaseoleae</taxon>
        <taxon>Glycine</taxon>
        <taxon>Glycine subgen. Soja</taxon>
    </lineage>
</organism>
<dbReference type="PANTHER" id="PTHR12136">
    <property type="entry name" value="ENHANCED DISEASE RESISTANCE-RELATED"/>
    <property type="match status" value="1"/>
</dbReference>
<dbReference type="GO" id="GO:0008289">
    <property type="term" value="F:lipid binding"/>
    <property type="evidence" value="ECO:0007669"/>
    <property type="project" value="InterPro"/>
</dbReference>
<reference evidence="2" key="3">
    <citation type="submission" date="2018-07" db="EMBL/GenBank/DDBJ databases">
        <title>WGS assembly of Glycine max.</title>
        <authorList>
            <person name="Schmutz J."/>
            <person name="Cannon S."/>
            <person name="Schlueter J."/>
            <person name="Ma J."/>
            <person name="Mitros T."/>
            <person name="Nelson W."/>
            <person name="Hyten D."/>
            <person name="Song Q."/>
            <person name="Thelen J."/>
            <person name="Cheng J."/>
            <person name="Xu D."/>
            <person name="Hellsten U."/>
            <person name="May G."/>
            <person name="Yu Y."/>
            <person name="Sakurai T."/>
            <person name="Umezawa T."/>
            <person name="Bhattacharyya M."/>
            <person name="Sandhu D."/>
            <person name="Valliyodan B."/>
            <person name="Lindquist E."/>
            <person name="Peto M."/>
            <person name="Grant D."/>
            <person name="Shu S."/>
            <person name="Goodstein D."/>
            <person name="Barry K."/>
            <person name="Futrell-Griggs M."/>
            <person name="Abernathy B."/>
            <person name="Du J."/>
            <person name="Tian Z."/>
            <person name="Zhu L."/>
            <person name="Gill N."/>
            <person name="Joshi T."/>
            <person name="Libault M."/>
            <person name="Sethuraman A."/>
            <person name="Zhang X."/>
            <person name="Shinozaki K."/>
            <person name="Nguyen H."/>
            <person name="Wing R."/>
            <person name="Cregan P."/>
            <person name="Specht J."/>
            <person name="Grimwood J."/>
            <person name="Rokhsar D."/>
            <person name="Stacey G."/>
            <person name="Shoemaker R."/>
            <person name="Jackson S."/>
        </authorList>
    </citation>
    <scope>NUCLEOTIDE SEQUENCE</scope>
    <source>
        <tissue evidence="2">Callus</tissue>
    </source>
</reference>
<sequence length="700" mass="79950">MAAPHSEGVMEGWLYIFASNRIGLHCSRKRYFILKESFLRSFKDKPVSLMKEPNRSAIIDSSVRVIDNGRETINKKVFFTFTVYNASNQIDQLKENSNSELNLVNTSKKKHSSLRMGGSKRTNWKHYVEWNFQSCIYTEAMISDVIAPSQWKIFSINNGLRMFKEARDWDSHGNKWGTHPVMMAVGVVDGTSEEIFHTLMSLGSSRSEWDFCTYQGSVVDHIDDHTDIIHVKLYNDWLPWGMKPRDFLLRRYWRREDNGTYVLLFHSVYHKICPPQRGYVRASLKSGGFLVTPINKGKQSLVKHMLAIDWKLWKLYLSSSSARFSTIRMLERVAALREFFKAKAGNCSSEPIEIAVDTKNEVTEENSKAVEGVLEGEVDGETSRRTSLMGLDDSDEFFDVSEPKNYDEFENEWHSAPLSEQHSQTDYHPKMSSADGLAKKLQDLSVQKKGYMDLQETSSRDNSEPCPYGATLQKDSSCNLPCSWDESDASLFYIRGKTYLKDKKKVKAERTLMQMVGADWIQSNSRQDDLCSRPGSIVQQYEKNGRPEFFFVVNFQVPGSSLYSIGLYYMMKTPLEDNPLLHSFVHGDDAYRNSRFKLIPYIFKGPWIVKQSVGNKPSLLGKALDIRYIRGRNYLEVDINIGSSTVARGVVNLVLGYLNNLVVGMAFLIQGNTEKELPEVLIGTSQLNHLDTAKAFVVKP</sequence>
<dbReference type="GeneID" id="100794533"/>
<feature type="domain" description="START" evidence="1">
    <location>
        <begin position="151"/>
        <end position="309"/>
    </location>
</feature>
<accession>K7MHJ7</accession>
<dbReference type="FunFam" id="3.30.530.20:FF:000068">
    <property type="entry name" value="Pleckstrin homology (PH) and lipid-binding START domains-containing protein"/>
    <property type="match status" value="1"/>
</dbReference>
<gene>
    <name evidence="3" type="primary">LOC100794533</name>
    <name evidence="2" type="ORF">GLYMA_16G155200</name>
</gene>
<name>K7MHJ7_SOYBN</name>
<dbReference type="InterPro" id="IPR011993">
    <property type="entry name" value="PH-like_dom_sf"/>
</dbReference>
<reference evidence="3" key="2">
    <citation type="submission" date="2018-02" db="UniProtKB">
        <authorList>
            <consortium name="EnsemblPlants"/>
        </authorList>
    </citation>
    <scope>IDENTIFICATION</scope>
    <source>
        <strain evidence="3">Williams 82</strain>
    </source>
</reference>
<keyword evidence="4" id="KW-1185">Reference proteome</keyword>
<dbReference type="SMART" id="SM00234">
    <property type="entry name" value="START"/>
    <property type="match status" value="1"/>
</dbReference>
<evidence type="ECO:0000313" key="4">
    <source>
        <dbReference type="Proteomes" id="UP000008827"/>
    </source>
</evidence>
<dbReference type="EMBL" id="CM000849">
    <property type="protein sequence ID" value="KRH08526.1"/>
    <property type="molecule type" value="Genomic_DNA"/>
</dbReference>
<dbReference type="PANTHER" id="PTHR12136:SF103">
    <property type="entry name" value="PROTEIN ENHANCED DISEASE RESISTANCE 2-LIKE"/>
    <property type="match status" value="1"/>
</dbReference>
<dbReference type="EnsemblPlants" id="KRH08526">
    <property type="protein sequence ID" value="KRH08526"/>
    <property type="gene ID" value="GLYMA_16G155200"/>
</dbReference>